<evidence type="ECO:0000313" key="1">
    <source>
        <dbReference type="EMBL" id="PZT52660.1"/>
    </source>
</evidence>
<dbReference type="AlphaFoldDB" id="A0A2W6NZ31"/>
<gene>
    <name evidence="1" type="ORF">DN757_26250</name>
</gene>
<reference evidence="1 2" key="1">
    <citation type="submission" date="2018-06" db="EMBL/GenBank/DDBJ databases">
        <title>Isolation of heavy metals resistant Paenibacillus silvae NC2 from Gold-Copper mine in ZiJin, China.</title>
        <authorList>
            <person name="Xu J."/>
            <person name="Mazhar H.S."/>
            <person name="Rensing C."/>
        </authorList>
    </citation>
    <scope>NUCLEOTIDE SEQUENCE [LARGE SCALE GENOMIC DNA]</scope>
    <source>
        <strain evidence="1 2">NC2</strain>
    </source>
</reference>
<evidence type="ECO:0000313" key="2">
    <source>
        <dbReference type="Proteomes" id="UP000249204"/>
    </source>
</evidence>
<dbReference type="Proteomes" id="UP000249204">
    <property type="component" value="Unassembled WGS sequence"/>
</dbReference>
<protein>
    <submittedName>
        <fullName evidence="1">Uncharacterized protein</fullName>
    </submittedName>
</protein>
<accession>A0A2W6NZ31</accession>
<dbReference type="RefSeq" id="WP_111273130.1">
    <property type="nucleotide sequence ID" value="NZ_QKWW01000092.1"/>
</dbReference>
<comment type="caution">
    <text evidence="1">The sequence shown here is derived from an EMBL/GenBank/DDBJ whole genome shotgun (WGS) entry which is preliminary data.</text>
</comment>
<proteinExistence type="predicted"/>
<name>A0A2W6NZ31_9BACL</name>
<organism evidence="1 2">
    <name type="scientific">Paenibacillus silvae</name>
    <dbReference type="NCBI Taxonomy" id="1325358"/>
    <lineage>
        <taxon>Bacteria</taxon>
        <taxon>Bacillati</taxon>
        <taxon>Bacillota</taxon>
        <taxon>Bacilli</taxon>
        <taxon>Bacillales</taxon>
        <taxon>Paenibacillaceae</taxon>
        <taxon>Paenibacillus</taxon>
    </lineage>
</organism>
<dbReference type="EMBL" id="QKWW01000092">
    <property type="protein sequence ID" value="PZT52660.1"/>
    <property type="molecule type" value="Genomic_DNA"/>
</dbReference>
<sequence>MSVVNIPDIAYTELDIEVTDAIATGNHKKNETWDDVVCITFLVRNGFTAPQRQKLKWGDFKRTLKVNAHAVVVIAEAKAVNFLKTVQEVTKFEVKQQC</sequence>